<dbReference type="Proteomes" id="UP001054945">
    <property type="component" value="Unassembled WGS sequence"/>
</dbReference>
<name>A0AAV4VI80_CAEEX</name>
<proteinExistence type="predicted"/>
<evidence type="ECO:0000313" key="2">
    <source>
        <dbReference type="Proteomes" id="UP001054945"/>
    </source>
</evidence>
<gene>
    <name evidence="1" type="ORF">CEXT_379971</name>
</gene>
<comment type="caution">
    <text evidence="1">The sequence shown here is derived from an EMBL/GenBank/DDBJ whole genome shotgun (WGS) entry which is preliminary data.</text>
</comment>
<organism evidence="1 2">
    <name type="scientific">Caerostris extrusa</name>
    <name type="common">Bark spider</name>
    <name type="synonym">Caerostris bankana</name>
    <dbReference type="NCBI Taxonomy" id="172846"/>
    <lineage>
        <taxon>Eukaryota</taxon>
        <taxon>Metazoa</taxon>
        <taxon>Ecdysozoa</taxon>
        <taxon>Arthropoda</taxon>
        <taxon>Chelicerata</taxon>
        <taxon>Arachnida</taxon>
        <taxon>Araneae</taxon>
        <taxon>Araneomorphae</taxon>
        <taxon>Entelegynae</taxon>
        <taxon>Araneoidea</taxon>
        <taxon>Araneidae</taxon>
        <taxon>Caerostris</taxon>
    </lineage>
</organism>
<keyword evidence="2" id="KW-1185">Reference proteome</keyword>
<dbReference type="AlphaFoldDB" id="A0AAV4VI80"/>
<accession>A0AAV4VI80</accession>
<sequence>MIGRFSRWSEAFSIETIGRDSRKKSDFKLDIPFRSLENLLPRSQMSCIQISFRDYKYYTWHDTICNEYSSSLQSNF</sequence>
<evidence type="ECO:0000313" key="1">
    <source>
        <dbReference type="EMBL" id="GIY69851.1"/>
    </source>
</evidence>
<reference evidence="1 2" key="1">
    <citation type="submission" date="2021-06" db="EMBL/GenBank/DDBJ databases">
        <title>Caerostris extrusa draft genome.</title>
        <authorList>
            <person name="Kono N."/>
            <person name="Arakawa K."/>
        </authorList>
    </citation>
    <scope>NUCLEOTIDE SEQUENCE [LARGE SCALE GENOMIC DNA]</scope>
</reference>
<protein>
    <submittedName>
        <fullName evidence="1">Uncharacterized protein</fullName>
    </submittedName>
</protein>
<dbReference type="EMBL" id="BPLR01014599">
    <property type="protein sequence ID" value="GIY69851.1"/>
    <property type="molecule type" value="Genomic_DNA"/>
</dbReference>